<feature type="domain" description="Acyl-CoA dehydrogenase/oxidase N-terminal" evidence="9">
    <location>
        <begin position="16"/>
        <end position="124"/>
    </location>
</feature>
<dbReference type="Gene3D" id="2.40.110.10">
    <property type="entry name" value="Butyryl-CoA Dehydrogenase, subunit A, domain 2"/>
    <property type="match status" value="1"/>
</dbReference>
<dbReference type="GO" id="GO:0033539">
    <property type="term" value="P:fatty acid beta-oxidation using acyl-CoA dehydrogenase"/>
    <property type="evidence" value="ECO:0007669"/>
    <property type="project" value="TreeGrafter"/>
</dbReference>
<feature type="domain" description="Acyl-CoA oxidase/dehydrogenase middle" evidence="8">
    <location>
        <begin position="134"/>
        <end position="221"/>
    </location>
</feature>
<reference evidence="10" key="1">
    <citation type="submission" date="2020-09" db="EMBL/GenBank/DDBJ databases">
        <title>Genome seq and assembly of Tianweitania sp.</title>
        <authorList>
            <person name="Chhetri G."/>
        </authorList>
    </citation>
    <scope>NUCLEOTIDE SEQUENCE</scope>
    <source>
        <strain evidence="10">Rool2</strain>
    </source>
</reference>
<dbReference type="GO" id="GO:0005737">
    <property type="term" value="C:cytoplasm"/>
    <property type="evidence" value="ECO:0007669"/>
    <property type="project" value="TreeGrafter"/>
</dbReference>
<evidence type="ECO:0000256" key="5">
    <source>
        <dbReference type="ARBA" id="ARBA00023002"/>
    </source>
</evidence>
<proteinExistence type="inferred from homology"/>
<dbReference type="InterPro" id="IPR006091">
    <property type="entry name" value="Acyl-CoA_Oxase/DH_mid-dom"/>
</dbReference>
<dbReference type="PANTHER" id="PTHR48083">
    <property type="entry name" value="MEDIUM-CHAIN SPECIFIC ACYL-COA DEHYDROGENASE, MITOCHONDRIAL-RELATED"/>
    <property type="match status" value="1"/>
</dbReference>
<evidence type="ECO:0000259" key="9">
    <source>
        <dbReference type="Pfam" id="PF02771"/>
    </source>
</evidence>
<name>A0A8J6U606_9HYPH</name>
<evidence type="ECO:0000259" key="7">
    <source>
        <dbReference type="Pfam" id="PF00441"/>
    </source>
</evidence>
<dbReference type="GO" id="GO:0050660">
    <property type="term" value="F:flavin adenine dinucleotide binding"/>
    <property type="evidence" value="ECO:0007669"/>
    <property type="project" value="InterPro"/>
</dbReference>
<evidence type="ECO:0000256" key="1">
    <source>
        <dbReference type="ARBA" id="ARBA00001974"/>
    </source>
</evidence>
<dbReference type="InterPro" id="IPR013786">
    <property type="entry name" value="AcylCoA_DH/ox_N"/>
</dbReference>
<comment type="cofactor">
    <cofactor evidence="1 6">
        <name>FAD</name>
        <dbReference type="ChEBI" id="CHEBI:57692"/>
    </cofactor>
</comment>
<protein>
    <submittedName>
        <fullName evidence="10">Acyl-CoA/acyl-ACP dehydrogenase</fullName>
    </submittedName>
</protein>
<evidence type="ECO:0000256" key="3">
    <source>
        <dbReference type="ARBA" id="ARBA00022630"/>
    </source>
</evidence>
<evidence type="ECO:0000259" key="8">
    <source>
        <dbReference type="Pfam" id="PF02770"/>
    </source>
</evidence>
<dbReference type="Proteomes" id="UP000643405">
    <property type="component" value="Unassembled WGS sequence"/>
</dbReference>
<dbReference type="AlphaFoldDB" id="A0A8J6U606"/>
<keyword evidence="11" id="KW-1185">Reference proteome</keyword>
<comment type="similarity">
    <text evidence="2 6">Belongs to the acyl-CoA dehydrogenase family.</text>
</comment>
<accession>A0A8J6U606</accession>
<dbReference type="RefSeq" id="WP_188166807.1">
    <property type="nucleotide sequence ID" value="NZ_JACVVX010000012.1"/>
</dbReference>
<dbReference type="Gene3D" id="1.20.140.10">
    <property type="entry name" value="Butyryl-CoA Dehydrogenase, subunit A, domain 3"/>
    <property type="match status" value="1"/>
</dbReference>
<dbReference type="SUPFAM" id="SSF56645">
    <property type="entry name" value="Acyl-CoA dehydrogenase NM domain-like"/>
    <property type="match status" value="1"/>
</dbReference>
<dbReference type="Pfam" id="PF00441">
    <property type="entry name" value="Acyl-CoA_dh_1"/>
    <property type="match status" value="1"/>
</dbReference>
<evidence type="ECO:0000256" key="2">
    <source>
        <dbReference type="ARBA" id="ARBA00009347"/>
    </source>
</evidence>
<sequence length="394" mass="42786">MSDAGFGFDLPPHLVTLRDTMEAFVRNEIVPAEQALSPEARGLPADVTAGLQEKARAHGLWCLDAPEQYGGGGLSSLEFAVAAEAGSKHRFSFPQPGGGAFGHPPPIVLYAGTPEQIDRYVVPSIRNGWYGFTAIAEATGGSDPARAIRTTAVRDGDHYVINGTKMWITHAEYAHYGVVYARTGSGISAFVVEAGTPGMEVVRSLPVLRDHWPTELRFDNCRIPAENLIGAEGKGLELAGKWLQRARLLYAARAVGIAEESLRIASDWARVRETFGAVLATRQAVQFAVAESRIDINAARWLVWEAAWKHDQGRDIRLEAAVAKAGAVDAASRTVDRMMQIMGAMGLSRELPLEAWFRDLRTAKILEGSSEMLRIFIARAELGPAASARNKDLK</sequence>
<dbReference type="PANTHER" id="PTHR48083:SF2">
    <property type="entry name" value="MEDIUM-CHAIN SPECIFIC ACYL-COA DEHYDROGENASE, MITOCHONDRIAL"/>
    <property type="match status" value="1"/>
</dbReference>
<dbReference type="InterPro" id="IPR037069">
    <property type="entry name" value="AcylCoA_DH/ox_N_sf"/>
</dbReference>
<dbReference type="InterPro" id="IPR050741">
    <property type="entry name" value="Acyl-CoA_dehydrogenase"/>
</dbReference>
<dbReference type="InterPro" id="IPR046373">
    <property type="entry name" value="Acyl-CoA_Oxase/DH_mid-dom_sf"/>
</dbReference>
<evidence type="ECO:0000256" key="6">
    <source>
        <dbReference type="RuleBase" id="RU362125"/>
    </source>
</evidence>
<dbReference type="EMBL" id="JACVVX010000012">
    <property type="protein sequence ID" value="MBD0417370.1"/>
    <property type="molecule type" value="Genomic_DNA"/>
</dbReference>
<feature type="domain" description="Acyl-CoA dehydrogenase/oxidase C-terminal" evidence="7">
    <location>
        <begin position="233"/>
        <end position="380"/>
    </location>
</feature>
<dbReference type="Pfam" id="PF02770">
    <property type="entry name" value="Acyl-CoA_dh_M"/>
    <property type="match status" value="1"/>
</dbReference>
<dbReference type="InterPro" id="IPR009100">
    <property type="entry name" value="AcylCoA_DH/oxidase_NM_dom_sf"/>
</dbReference>
<dbReference type="InterPro" id="IPR036250">
    <property type="entry name" value="AcylCo_DH-like_C"/>
</dbReference>
<organism evidence="10 11">
    <name type="scientific">Oryzicola mucosus</name>
    <dbReference type="NCBI Taxonomy" id="2767425"/>
    <lineage>
        <taxon>Bacteria</taxon>
        <taxon>Pseudomonadati</taxon>
        <taxon>Pseudomonadota</taxon>
        <taxon>Alphaproteobacteria</taxon>
        <taxon>Hyphomicrobiales</taxon>
        <taxon>Phyllobacteriaceae</taxon>
        <taxon>Oryzicola</taxon>
    </lineage>
</organism>
<keyword evidence="3 6" id="KW-0285">Flavoprotein</keyword>
<comment type="caution">
    <text evidence="10">The sequence shown here is derived from an EMBL/GenBank/DDBJ whole genome shotgun (WGS) entry which is preliminary data.</text>
</comment>
<gene>
    <name evidence="10" type="ORF">ICI42_22260</name>
</gene>
<dbReference type="GO" id="GO:0003995">
    <property type="term" value="F:acyl-CoA dehydrogenase activity"/>
    <property type="evidence" value="ECO:0007669"/>
    <property type="project" value="TreeGrafter"/>
</dbReference>
<dbReference type="SUPFAM" id="SSF47203">
    <property type="entry name" value="Acyl-CoA dehydrogenase C-terminal domain-like"/>
    <property type="match status" value="1"/>
</dbReference>
<evidence type="ECO:0000313" key="11">
    <source>
        <dbReference type="Proteomes" id="UP000643405"/>
    </source>
</evidence>
<dbReference type="InterPro" id="IPR009075">
    <property type="entry name" value="AcylCo_DH/oxidase_C"/>
</dbReference>
<dbReference type="Pfam" id="PF02771">
    <property type="entry name" value="Acyl-CoA_dh_N"/>
    <property type="match status" value="1"/>
</dbReference>
<evidence type="ECO:0000256" key="4">
    <source>
        <dbReference type="ARBA" id="ARBA00022827"/>
    </source>
</evidence>
<keyword evidence="4 6" id="KW-0274">FAD</keyword>
<evidence type="ECO:0000313" key="10">
    <source>
        <dbReference type="EMBL" id="MBD0417370.1"/>
    </source>
</evidence>
<keyword evidence="5 6" id="KW-0560">Oxidoreductase</keyword>
<dbReference type="Gene3D" id="1.10.540.10">
    <property type="entry name" value="Acyl-CoA dehydrogenase/oxidase, N-terminal domain"/>
    <property type="match status" value="1"/>
</dbReference>